<dbReference type="GO" id="GO:0042910">
    <property type="term" value="F:xenobiotic transmembrane transporter activity"/>
    <property type="evidence" value="ECO:0007669"/>
    <property type="project" value="InterPro"/>
</dbReference>
<feature type="transmembrane region" description="Helical" evidence="10">
    <location>
        <begin position="105"/>
        <end position="127"/>
    </location>
</feature>
<accession>A0A173RYD9</accession>
<organism evidence="11 12">
    <name type="scientific">Parabacteroides distasonis</name>
    <dbReference type="NCBI Taxonomy" id="823"/>
    <lineage>
        <taxon>Bacteria</taxon>
        <taxon>Pseudomonadati</taxon>
        <taxon>Bacteroidota</taxon>
        <taxon>Bacteroidia</taxon>
        <taxon>Bacteroidales</taxon>
        <taxon>Tannerellaceae</taxon>
        <taxon>Parabacteroides</taxon>
    </lineage>
</organism>
<keyword evidence="7 10" id="KW-1133">Transmembrane helix</keyword>
<gene>
    <name evidence="11" type="primary">mepA_3</name>
    <name evidence="11" type="ORF">ERS852429_00760</name>
</gene>
<dbReference type="InterPro" id="IPR048279">
    <property type="entry name" value="MdtK-like"/>
</dbReference>
<name>A0A173RYD9_PARDI</name>
<evidence type="ECO:0000256" key="5">
    <source>
        <dbReference type="ARBA" id="ARBA00022475"/>
    </source>
</evidence>
<dbReference type="EMBL" id="CYXP01000001">
    <property type="protein sequence ID" value="CUM82579.1"/>
    <property type="molecule type" value="Genomic_DNA"/>
</dbReference>
<feature type="transmembrane region" description="Helical" evidence="10">
    <location>
        <begin position="147"/>
        <end position="168"/>
    </location>
</feature>
<feature type="transmembrane region" description="Helical" evidence="10">
    <location>
        <begin position="327"/>
        <end position="346"/>
    </location>
</feature>
<dbReference type="PANTHER" id="PTHR43823">
    <property type="entry name" value="SPORULATION PROTEIN YKVU"/>
    <property type="match status" value="1"/>
</dbReference>
<reference evidence="11 12" key="1">
    <citation type="submission" date="2015-09" db="EMBL/GenBank/DDBJ databases">
        <authorList>
            <consortium name="Pathogen Informatics"/>
        </authorList>
    </citation>
    <scope>NUCLEOTIDE SEQUENCE [LARGE SCALE GENOMIC DNA]</scope>
    <source>
        <strain evidence="11 12">2789STDY5608872</strain>
    </source>
</reference>
<dbReference type="InterPro" id="IPR051327">
    <property type="entry name" value="MATE_MepA_subfamily"/>
</dbReference>
<dbReference type="GO" id="GO:0015297">
    <property type="term" value="F:antiporter activity"/>
    <property type="evidence" value="ECO:0007669"/>
    <property type="project" value="InterPro"/>
</dbReference>
<dbReference type="PANTHER" id="PTHR43823:SF3">
    <property type="entry name" value="MULTIDRUG EXPORT PROTEIN MEPA"/>
    <property type="match status" value="1"/>
</dbReference>
<feature type="transmembrane region" description="Helical" evidence="10">
    <location>
        <begin position="26"/>
        <end position="46"/>
    </location>
</feature>
<evidence type="ECO:0000256" key="3">
    <source>
        <dbReference type="ARBA" id="ARBA00022106"/>
    </source>
</evidence>
<dbReference type="RefSeq" id="WP_044546561.1">
    <property type="nucleotide sequence ID" value="NZ_CDRH01000702.1"/>
</dbReference>
<evidence type="ECO:0000313" key="12">
    <source>
        <dbReference type="Proteomes" id="UP000095591"/>
    </source>
</evidence>
<proteinExistence type="inferred from homology"/>
<sequence length="459" mass="50003">MKMSGEKAIHRQKLERGLLTQKISRLFLKYTIPGVAGLLFLGIQSVIDGVILGRFVGANALASVNLILPCYSLMTALSIVIGVGCQTLIGINLGRLDRQEANNAITTSFLFLGGISVLISGLIYIFAGDIARMLGANDVLVTGAVDYIRSLVPFFPLLSLMFLGDYMIKAMGHPLYAMIVMGSTVLINIGLDLLFIPVMGLGIKGAGLATGLAFTLGALFNIPRMFQRGQVVAVQRGRFRWPLVWNALYNGSSEGISELSAGITIFLFNITMMRYLGEDGVAAFTAINYILFIATTVFLGISDGIIPIISYNFGAGRLDRIEKVLRLAGRVNFMIGITLFAILFFFGQQITSFFFKGGEALDALAIANYGITIYCFTFLMSGLNILASSYFTAIGNAKLSVVISMLRSLVFVTFGIIVYPSLFGIQSIWYNVPVAELCTLFISFMLVRRELLKEAVLKN</sequence>
<feature type="transmembrane region" description="Helical" evidence="10">
    <location>
        <begin position="366"/>
        <end position="387"/>
    </location>
</feature>
<dbReference type="GO" id="GO:0046677">
    <property type="term" value="P:response to antibiotic"/>
    <property type="evidence" value="ECO:0007669"/>
    <property type="project" value="UniProtKB-KW"/>
</dbReference>
<comment type="subcellular location">
    <subcellularLocation>
        <location evidence="1">Cell membrane</location>
        <topology evidence="1">Multi-pass membrane protein</topology>
    </subcellularLocation>
</comment>
<feature type="transmembrane region" description="Helical" evidence="10">
    <location>
        <begin position="428"/>
        <end position="447"/>
    </location>
</feature>
<keyword evidence="5" id="KW-1003">Cell membrane</keyword>
<feature type="transmembrane region" description="Helical" evidence="10">
    <location>
        <begin position="66"/>
        <end position="93"/>
    </location>
</feature>
<evidence type="ECO:0000313" key="11">
    <source>
        <dbReference type="EMBL" id="CUM82579.1"/>
    </source>
</evidence>
<evidence type="ECO:0000256" key="8">
    <source>
        <dbReference type="ARBA" id="ARBA00023136"/>
    </source>
</evidence>
<evidence type="ECO:0000256" key="7">
    <source>
        <dbReference type="ARBA" id="ARBA00022989"/>
    </source>
</evidence>
<dbReference type="Pfam" id="PF01554">
    <property type="entry name" value="MatE"/>
    <property type="match status" value="2"/>
</dbReference>
<dbReference type="PIRSF" id="PIRSF006603">
    <property type="entry name" value="DinF"/>
    <property type="match status" value="1"/>
</dbReference>
<evidence type="ECO:0000256" key="1">
    <source>
        <dbReference type="ARBA" id="ARBA00004651"/>
    </source>
</evidence>
<keyword evidence="6 10" id="KW-0812">Transmembrane</keyword>
<evidence type="ECO:0000256" key="9">
    <source>
        <dbReference type="ARBA" id="ARBA00023251"/>
    </source>
</evidence>
<dbReference type="GO" id="GO:0005886">
    <property type="term" value="C:plasma membrane"/>
    <property type="evidence" value="ECO:0007669"/>
    <property type="project" value="UniProtKB-SubCell"/>
</dbReference>
<evidence type="ECO:0000256" key="6">
    <source>
        <dbReference type="ARBA" id="ARBA00022692"/>
    </source>
</evidence>
<feature type="transmembrane region" description="Helical" evidence="10">
    <location>
        <begin position="201"/>
        <end position="220"/>
    </location>
</feature>
<keyword evidence="8 10" id="KW-0472">Membrane</keyword>
<dbReference type="InterPro" id="IPR002528">
    <property type="entry name" value="MATE_fam"/>
</dbReference>
<feature type="transmembrane region" description="Helical" evidence="10">
    <location>
        <begin position="399"/>
        <end position="422"/>
    </location>
</feature>
<dbReference type="Proteomes" id="UP000095591">
    <property type="component" value="Unassembled WGS sequence"/>
</dbReference>
<feature type="transmembrane region" description="Helical" evidence="10">
    <location>
        <begin position="175"/>
        <end position="195"/>
    </location>
</feature>
<dbReference type="CDD" id="cd13143">
    <property type="entry name" value="MATE_MepA_like"/>
    <property type="match status" value="1"/>
</dbReference>
<evidence type="ECO:0000256" key="10">
    <source>
        <dbReference type="SAM" id="Phobius"/>
    </source>
</evidence>
<protein>
    <recommendedName>
        <fullName evidence="3">Multidrug export protein MepA</fullName>
    </recommendedName>
</protein>
<dbReference type="AlphaFoldDB" id="A0A173RYD9"/>
<evidence type="ECO:0000256" key="2">
    <source>
        <dbReference type="ARBA" id="ARBA00008417"/>
    </source>
</evidence>
<dbReference type="InterPro" id="IPR045070">
    <property type="entry name" value="MATE_MepA-like"/>
</dbReference>
<keyword evidence="4" id="KW-0813">Transport</keyword>
<keyword evidence="9" id="KW-0046">Antibiotic resistance</keyword>
<comment type="similarity">
    <text evidence="2">Belongs to the multi antimicrobial extrusion (MATE) (TC 2.A.66.1) family. MepA subfamily.</text>
</comment>
<evidence type="ECO:0000256" key="4">
    <source>
        <dbReference type="ARBA" id="ARBA00022448"/>
    </source>
</evidence>
<feature type="transmembrane region" description="Helical" evidence="10">
    <location>
        <begin position="289"/>
        <end position="315"/>
    </location>
</feature>